<protein>
    <submittedName>
        <fullName evidence="2">Uncharacterized protein</fullName>
    </submittedName>
</protein>
<evidence type="ECO:0000256" key="1">
    <source>
        <dbReference type="SAM" id="MobiDB-lite"/>
    </source>
</evidence>
<feature type="compositionally biased region" description="Basic and acidic residues" evidence="1">
    <location>
        <begin position="68"/>
        <end position="81"/>
    </location>
</feature>
<dbReference type="EMBL" id="AVOT02037315">
    <property type="protein sequence ID" value="MBW0531993.1"/>
    <property type="molecule type" value="Genomic_DNA"/>
</dbReference>
<dbReference type="AlphaFoldDB" id="A0A9Q3F1J1"/>
<organism evidence="2 3">
    <name type="scientific">Austropuccinia psidii MF-1</name>
    <dbReference type="NCBI Taxonomy" id="1389203"/>
    <lineage>
        <taxon>Eukaryota</taxon>
        <taxon>Fungi</taxon>
        <taxon>Dikarya</taxon>
        <taxon>Basidiomycota</taxon>
        <taxon>Pucciniomycotina</taxon>
        <taxon>Pucciniomycetes</taxon>
        <taxon>Pucciniales</taxon>
        <taxon>Sphaerophragmiaceae</taxon>
        <taxon>Austropuccinia</taxon>
    </lineage>
</organism>
<reference evidence="2" key="1">
    <citation type="submission" date="2021-03" db="EMBL/GenBank/DDBJ databases">
        <title>Draft genome sequence of rust myrtle Austropuccinia psidii MF-1, a brazilian biotype.</title>
        <authorList>
            <person name="Quecine M.C."/>
            <person name="Pachon D.M.R."/>
            <person name="Bonatelli M.L."/>
            <person name="Correr F.H."/>
            <person name="Franceschini L.M."/>
            <person name="Leite T.F."/>
            <person name="Margarido G.R.A."/>
            <person name="Almeida C.A."/>
            <person name="Ferrarezi J.A."/>
            <person name="Labate C.A."/>
        </authorList>
    </citation>
    <scope>NUCLEOTIDE SEQUENCE</scope>
    <source>
        <strain evidence="2">MF-1</strain>
    </source>
</reference>
<gene>
    <name evidence="2" type="ORF">O181_071708</name>
</gene>
<feature type="region of interest" description="Disordered" evidence="1">
    <location>
        <begin position="1"/>
        <end position="93"/>
    </location>
</feature>
<sequence>MTAIVQESFNGSQATRVRDSTQSVNGDNELLGSRKDPEPHQRLKPFNSQREVVKDEYFVEKSNSSIGRPEKLVDSTKEQDPCGRPPSLLKQEI</sequence>
<feature type="compositionally biased region" description="Polar residues" evidence="1">
    <location>
        <begin position="1"/>
        <end position="26"/>
    </location>
</feature>
<dbReference type="Proteomes" id="UP000765509">
    <property type="component" value="Unassembled WGS sequence"/>
</dbReference>
<name>A0A9Q3F1J1_9BASI</name>
<evidence type="ECO:0000313" key="2">
    <source>
        <dbReference type="EMBL" id="MBW0531993.1"/>
    </source>
</evidence>
<accession>A0A9Q3F1J1</accession>
<keyword evidence="3" id="KW-1185">Reference proteome</keyword>
<feature type="compositionally biased region" description="Basic and acidic residues" evidence="1">
    <location>
        <begin position="32"/>
        <end position="41"/>
    </location>
</feature>
<evidence type="ECO:0000313" key="3">
    <source>
        <dbReference type="Proteomes" id="UP000765509"/>
    </source>
</evidence>
<comment type="caution">
    <text evidence="2">The sequence shown here is derived from an EMBL/GenBank/DDBJ whole genome shotgun (WGS) entry which is preliminary data.</text>
</comment>
<proteinExistence type="predicted"/>